<proteinExistence type="inferred from homology"/>
<dbReference type="SMART" id="SM00062">
    <property type="entry name" value="PBPb"/>
    <property type="match status" value="1"/>
</dbReference>
<name>A0A078L2C9_9GAMM</name>
<dbReference type="Gene3D" id="3.40.190.10">
    <property type="entry name" value="Periplasmic binding protein-like II"/>
    <property type="match status" value="2"/>
</dbReference>
<dbReference type="Pfam" id="PF00497">
    <property type="entry name" value="SBP_bac_3"/>
    <property type="match status" value="1"/>
</dbReference>
<evidence type="ECO:0000313" key="4">
    <source>
        <dbReference type="EMBL" id="CDZ79351.1"/>
    </source>
</evidence>
<dbReference type="PANTHER" id="PTHR35936:SF17">
    <property type="entry name" value="ARGININE-BINDING EXTRACELLULAR PROTEIN ARTP"/>
    <property type="match status" value="1"/>
</dbReference>
<keyword evidence="5" id="KW-1185">Reference proteome</keyword>
<sequence length="244" mass="27702">MLIRFIGLILLMHTSLIIAKPLTVGIVSYDPPFTVRADNDHYFGFDIELMSSLCTEMKTQCQFKPMPFNQLFTQLNKGTIDLAIAAIIITDERQKQFTFSLPYLVSNARFITTSKNSITSMDDFNKKNVGVIQGSIFKQWITLKLPGISITEYPTTEQLISALNNNEVDGILMDDFSADYWIINNQQSFTGIGEPLLIGTGYGIMAKNDSLTLITRVNKALRKITNNDIYMTLYKKYFHTIPMH</sequence>
<organism evidence="4 5">
    <name type="scientific">Legionella massiliensis</name>
    <dbReference type="NCBI Taxonomy" id="1034943"/>
    <lineage>
        <taxon>Bacteria</taxon>
        <taxon>Pseudomonadati</taxon>
        <taxon>Pseudomonadota</taxon>
        <taxon>Gammaproteobacteria</taxon>
        <taxon>Legionellales</taxon>
        <taxon>Legionellaceae</taxon>
        <taxon>Legionella</taxon>
    </lineage>
</organism>
<protein>
    <submittedName>
        <fullName evidence="4">Putative ABC transporter arginine-binding protein 2</fullName>
    </submittedName>
</protein>
<evidence type="ECO:0000259" key="3">
    <source>
        <dbReference type="SMART" id="SM00062"/>
    </source>
</evidence>
<keyword evidence="2" id="KW-0732">Signal</keyword>
<dbReference type="InterPro" id="IPR001638">
    <property type="entry name" value="Solute-binding_3/MltF_N"/>
</dbReference>
<gene>
    <name evidence="4" type="primary">artI_3</name>
    <name evidence="4" type="ORF">BN59_03669</name>
</gene>
<evidence type="ECO:0000313" key="5">
    <source>
        <dbReference type="Proteomes" id="UP000044071"/>
    </source>
</evidence>
<reference evidence="4 5" key="1">
    <citation type="submission" date="2014-06" db="EMBL/GenBank/DDBJ databases">
        <authorList>
            <person name="Urmite Genomes Urmite Genomes"/>
        </authorList>
    </citation>
    <scope>NUCLEOTIDE SEQUENCE [LARGE SCALE GENOMIC DNA]</scope>
</reference>
<dbReference type="Proteomes" id="UP000044071">
    <property type="component" value="Unassembled WGS sequence"/>
</dbReference>
<evidence type="ECO:0000256" key="1">
    <source>
        <dbReference type="ARBA" id="ARBA00010333"/>
    </source>
</evidence>
<dbReference type="AlphaFoldDB" id="A0A078L2C9"/>
<accession>A0A078L2C9</accession>
<dbReference type="SUPFAM" id="SSF53850">
    <property type="entry name" value="Periplasmic binding protein-like II"/>
    <property type="match status" value="1"/>
</dbReference>
<comment type="similarity">
    <text evidence="1">Belongs to the bacterial solute-binding protein 3 family.</text>
</comment>
<dbReference type="STRING" id="1034943.BN59_03669"/>
<dbReference type="PANTHER" id="PTHR35936">
    <property type="entry name" value="MEMBRANE-BOUND LYTIC MUREIN TRANSGLYCOSYLASE F"/>
    <property type="match status" value="1"/>
</dbReference>
<dbReference type="eggNOG" id="COG0834">
    <property type="taxonomic scope" value="Bacteria"/>
</dbReference>
<feature type="domain" description="Solute-binding protein family 3/N-terminal" evidence="3">
    <location>
        <begin position="21"/>
        <end position="241"/>
    </location>
</feature>
<dbReference type="EMBL" id="CCSB01000005">
    <property type="protein sequence ID" value="CDZ79351.1"/>
    <property type="molecule type" value="Genomic_DNA"/>
</dbReference>
<dbReference type="RefSeq" id="WP_245614406.1">
    <property type="nucleotide sequence ID" value="NZ_CCVW01000005.1"/>
</dbReference>
<evidence type="ECO:0000256" key="2">
    <source>
        <dbReference type="ARBA" id="ARBA00022729"/>
    </source>
</evidence>